<gene>
    <name evidence="6" type="ORF">BDU57DRAFT_589408</name>
</gene>
<accession>A0A6A5QDY0</accession>
<dbReference type="GO" id="GO:0008289">
    <property type="term" value="F:lipid binding"/>
    <property type="evidence" value="ECO:0007669"/>
    <property type="project" value="TreeGrafter"/>
</dbReference>
<feature type="region of interest" description="Disordered" evidence="3">
    <location>
        <begin position="651"/>
        <end position="730"/>
    </location>
</feature>
<proteinExistence type="predicted"/>
<keyword evidence="7" id="KW-1185">Reference proteome</keyword>
<dbReference type="EMBL" id="ML979138">
    <property type="protein sequence ID" value="KAF1913831.1"/>
    <property type="molecule type" value="Genomic_DNA"/>
</dbReference>
<evidence type="ECO:0000259" key="5">
    <source>
        <dbReference type="Pfam" id="PF17171"/>
    </source>
</evidence>
<evidence type="ECO:0000259" key="4">
    <source>
        <dbReference type="Pfam" id="PF10568"/>
    </source>
</evidence>
<reference evidence="6" key="1">
    <citation type="journal article" date="2020" name="Stud. Mycol.">
        <title>101 Dothideomycetes genomes: a test case for predicting lifestyles and emergence of pathogens.</title>
        <authorList>
            <person name="Haridas S."/>
            <person name="Albert R."/>
            <person name="Binder M."/>
            <person name="Bloem J."/>
            <person name="Labutti K."/>
            <person name="Salamov A."/>
            <person name="Andreopoulos B."/>
            <person name="Baker S."/>
            <person name="Barry K."/>
            <person name="Bills G."/>
            <person name="Bluhm B."/>
            <person name="Cannon C."/>
            <person name="Castanera R."/>
            <person name="Culley D."/>
            <person name="Daum C."/>
            <person name="Ezra D."/>
            <person name="Gonzalez J."/>
            <person name="Henrissat B."/>
            <person name="Kuo A."/>
            <person name="Liang C."/>
            <person name="Lipzen A."/>
            <person name="Lutzoni F."/>
            <person name="Magnuson J."/>
            <person name="Mondo S."/>
            <person name="Nolan M."/>
            <person name="Ohm R."/>
            <person name="Pangilinan J."/>
            <person name="Park H.-J."/>
            <person name="Ramirez L."/>
            <person name="Alfaro M."/>
            <person name="Sun H."/>
            <person name="Tritt A."/>
            <person name="Yoshinaga Y."/>
            <person name="Zwiers L.-H."/>
            <person name="Turgeon B."/>
            <person name="Goodwin S."/>
            <person name="Spatafora J."/>
            <person name="Crous P."/>
            <person name="Grigoriev I."/>
        </authorList>
    </citation>
    <scope>NUCLEOTIDE SEQUENCE</scope>
    <source>
        <strain evidence="6">HMLAC05119</strain>
    </source>
</reference>
<evidence type="ECO:0000256" key="1">
    <source>
        <dbReference type="ARBA" id="ARBA00022553"/>
    </source>
</evidence>
<keyword evidence="1" id="KW-0597">Phosphoprotein</keyword>
<dbReference type="GO" id="GO:0006897">
    <property type="term" value="P:endocytosis"/>
    <property type="evidence" value="ECO:0007669"/>
    <property type="project" value="TreeGrafter"/>
</dbReference>
<dbReference type="PANTHER" id="PTHR31962">
    <property type="entry name" value="SPHINGOLIPID LONG CHAIN BASE-RESPONSIVE PROTEIN PIL1"/>
    <property type="match status" value="1"/>
</dbReference>
<protein>
    <submittedName>
        <fullName evidence="6">Eisosome component PIL1-domain-containing protein</fullName>
    </submittedName>
</protein>
<evidence type="ECO:0000313" key="6">
    <source>
        <dbReference type="EMBL" id="KAF1913831.1"/>
    </source>
</evidence>
<dbReference type="CDD" id="cd03078">
    <property type="entry name" value="GST_N_Metaxin1_like"/>
    <property type="match status" value="1"/>
</dbReference>
<dbReference type="PANTHER" id="PTHR31962:SF1">
    <property type="entry name" value="SPHINGOLIPID LONG CHAIN BASE-RESPONSIVE PROTEIN PIL1"/>
    <property type="match status" value="1"/>
</dbReference>
<feature type="region of interest" description="Disordered" evidence="3">
    <location>
        <begin position="386"/>
        <end position="411"/>
    </location>
</feature>
<keyword evidence="2" id="KW-0175">Coiled coil</keyword>
<dbReference type="Proteomes" id="UP000800096">
    <property type="component" value="Unassembled WGS sequence"/>
</dbReference>
<dbReference type="InterPro" id="IPR028245">
    <property type="entry name" value="PIL1/LSP1"/>
</dbReference>
<feature type="compositionally biased region" description="Basic and acidic residues" evidence="3">
    <location>
        <begin position="717"/>
        <end position="730"/>
    </location>
</feature>
<dbReference type="AlphaFoldDB" id="A0A6A5QDY0"/>
<evidence type="ECO:0000256" key="2">
    <source>
        <dbReference type="SAM" id="Coils"/>
    </source>
</evidence>
<dbReference type="GO" id="GO:0005886">
    <property type="term" value="C:plasma membrane"/>
    <property type="evidence" value="ECO:0007669"/>
    <property type="project" value="TreeGrafter"/>
</dbReference>
<dbReference type="InterPro" id="IPR027267">
    <property type="entry name" value="AH/BAR_dom_sf"/>
</dbReference>
<feature type="compositionally biased region" description="Polar residues" evidence="3">
    <location>
        <begin position="386"/>
        <end position="397"/>
    </location>
</feature>
<evidence type="ECO:0000313" key="7">
    <source>
        <dbReference type="Proteomes" id="UP000800096"/>
    </source>
</evidence>
<dbReference type="FunFam" id="1.20.1270.60:FF:000005">
    <property type="entry name" value="Sphingolipid long chain base-responsive pil1"/>
    <property type="match status" value="1"/>
</dbReference>
<name>A0A6A5QDY0_AMPQU</name>
<dbReference type="Pfam" id="PF13805">
    <property type="entry name" value="Pil1"/>
    <property type="match status" value="1"/>
</dbReference>
<feature type="coiled-coil region" evidence="2">
    <location>
        <begin position="545"/>
        <end position="572"/>
    </location>
</feature>
<dbReference type="GO" id="GO:0001401">
    <property type="term" value="C:SAM complex"/>
    <property type="evidence" value="ECO:0007669"/>
    <property type="project" value="InterPro"/>
</dbReference>
<feature type="domain" description="Mitochondrial outer membrane transport complex Sam37/metaxin N-terminal" evidence="4">
    <location>
        <begin position="21"/>
        <end position="147"/>
    </location>
</feature>
<feature type="domain" description="Metaxin glutathione S-transferase" evidence="5">
    <location>
        <begin position="229"/>
        <end position="293"/>
    </location>
</feature>
<dbReference type="GO" id="GO:0070941">
    <property type="term" value="P:eisosome assembly"/>
    <property type="evidence" value="ECO:0007669"/>
    <property type="project" value="TreeGrafter"/>
</dbReference>
<sequence>MHQQLHTWGPAFGLPSIEPECIATIAYCQHVIPKGQWALIADHDTTVGPTGSLPILYDDGVATATGFEDIVAYLRNHVEVTNDLDATLTDQQLTDRTAFIAFLQSTATPLIDLSLYVSAENYNTSTSFAYTAMLPWYANYTVPPKRREIARARIAHMGLSSLAVDTTADEGFAPGRGTASSEYEAAKRGAGIPTDGKPNALRMGRGKGIGGFLGTPVYAARFKLDALSKELLEPLADLLGHADYLITGKQISSLDCLAYGYLSLLLYPALPQAWLKEMIQTKFPRLASYVGRVRSEVFANEEVDSAQVWSISNGSSTARSGTMLPWQNKSQSLATAAWSGVREIVGNMPMISTLVQSTPIAHVESLQTSKPIHSSLPSPAFVKTMRSSRAPTASQIQNPPPPSSSTKSGRFFGKANIGHTFRHKSAGAFGPDLAKKLSQLVKMEKNVMRSMELVSRERMEVAQQLSIWGEACDDDVSDVTDKLGVLIYEIGELEDQYVDRYDQYRVTIKSIRNIEASVQPSRDRKQKITDQIAQLKYKEPNSPKIVVLEQELVRAEAESLVAEAQLSNITREKLKAAFTYQFDAMREHCEKLAIIAGFGKHLLELIDDNPVTPGETRQAYDGYEASKAIIQDCEDALTNWVSQNASVSSKLSQRSRTLSQRRRNATRRGDGVDLSGQDQPLDSRESGLWIPASEHQGNGYEDRDDLDDDVNSTIASEHQRGREDERVIAA</sequence>
<dbReference type="Gene3D" id="1.20.1270.60">
    <property type="entry name" value="Arfaptin homology (AH) domain/BAR domain"/>
    <property type="match status" value="1"/>
</dbReference>
<dbReference type="InterPro" id="IPR019564">
    <property type="entry name" value="Sam37/metaxin_N"/>
</dbReference>
<dbReference type="GO" id="GO:0036286">
    <property type="term" value="C:eisosome filament"/>
    <property type="evidence" value="ECO:0007669"/>
    <property type="project" value="TreeGrafter"/>
</dbReference>
<dbReference type="Pfam" id="PF17171">
    <property type="entry name" value="GST_C_6"/>
    <property type="match status" value="1"/>
</dbReference>
<dbReference type="OrthoDB" id="5599269at2759"/>
<dbReference type="InterPro" id="IPR033468">
    <property type="entry name" value="Metaxin_GST"/>
</dbReference>
<evidence type="ECO:0000256" key="3">
    <source>
        <dbReference type="SAM" id="MobiDB-lite"/>
    </source>
</evidence>
<organism evidence="6 7">
    <name type="scientific">Ampelomyces quisqualis</name>
    <name type="common">Powdery mildew agent</name>
    <dbReference type="NCBI Taxonomy" id="50730"/>
    <lineage>
        <taxon>Eukaryota</taxon>
        <taxon>Fungi</taxon>
        <taxon>Dikarya</taxon>
        <taxon>Ascomycota</taxon>
        <taxon>Pezizomycotina</taxon>
        <taxon>Dothideomycetes</taxon>
        <taxon>Pleosporomycetidae</taxon>
        <taxon>Pleosporales</taxon>
        <taxon>Pleosporineae</taxon>
        <taxon>Phaeosphaeriaceae</taxon>
        <taxon>Ampelomyces</taxon>
    </lineage>
</organism>
<dbReference type="Pfam" id="PF10568">
    <property type="entry name" value="Tom37"/>
    <property type="match status" value="1"/>
</dbReference>